<dbReference type="PROSITE" id="PS50968">
    <property type="entry name" value="BIOTINYL_LIPOYL"/>
    <property type="match status" value="1"/>
</dbReference>
<dbReference type="PANTHER" id="PTHR45266:SF3">
    <property type="entry name" value="OXALOACETATE DECARBOXYLASE ALPHA CHAIN"/>
    <property type="match status" value="1"/>
</dbReference>
<dbReference type="EMBL" id="CP031264">
    <property type="protein sequence ID" value="AXI79375.1"/>
    <property type="molecule type" value="Genomic_DNA"/>
</dbReference>
<dbReference type="InterPro" id="IPR000089">
    <property type="entry name" value="Biotin_lipoyl"/>
</dbReference>
<dbReference type="SUPFAM" id="SSF51230">
    <property type="entry name" value="Single hybrid motif"/>
    <property type="match status" value="1"/>
</dbReference>
<keyword evidence="4" id="KW-1185">Reference proteome</keyword>
<reference evidence="4" key="1">
    <citation type="submission" date="2018-07" db="EMBL/GenBank/DDBJ databases">
        <title>Streptacidiphilus bronchialis DSM 106435 chromosome.</title>
        <authorList>
            <person name="Batra D."/>
            <person name="Gulvik C.A."/>
        </authorList>
    </citation>
    <scope>NUCLEOTIDE SEQUENCE [LARGE SCALE GENOMIC DNA]</scope>
    <source>
        <strain evidence="4">DSM 106435</strain>
    </source>
</reference>
<evidence type="ECO:0000256" key="1">
    <source>
        <dbReference type="ARBA" id="ARBA00023267"/>
    </source>
</evidence>
<gene>
    <name evidence="3" type="ORF">C7M71_020135</name>
</gene>
<dbReference type="Gene3D" id="2.40.50.100">
    <property type="match status" value="1"/>
</dbReference>
<accession>A0A345T070</accession>
<evidence type="ECO:0000259" key="2">
    <source>
        <dbReference type="PROSITE" id="PS50968"/>
    </source>
</evidence>
<keyword evidence="1" id="KW-0092">Biotin</keyword>
<dbReference type="RefSeq" id="WP_111493161.1">
    <property type="nucleotide sequence ID" value="NZ_CP031264.1"/>
</dbReference>
<dbReference type="CDD" id="cd06850">
    <property type="entry name" value="biotinyl_domain"/>
    <property type="match status" value="1"/>
</dbReference>
<sequence>MGERIEAELVASVREIRVSEGDVVRAGEAVVILEAMKLEIPVVAGTSGTVAKVDVAPGDEVQEGDLLAVIA</sequence>
<evidence type="ECO:0000313" key="4">
    <source>
        <dbReference type="Proteomes" id="UP000249340"/>
    </source>
</evidence>
<evidence type="ECO:0000313" key="3">
    <source>
        <dbReference type="EMBL" id="AXI79375.1"/>
    </source>
</evidence>
<dbReference type="OrthoDB" id="163546at2"/>
<organism evidence="3 4">
    <name type="scientific">Peterkaempfera bronchialis</name>
    <dbReference type="NCBI Taxonomy" id="2126346"/>
    <lineage>
        <taxon>Bacteria</taxon>
        <taxon>Bacillati</taxon>
        <taxon>Actinomycetota</taxon>
        <taxon>Actinomycetes</taxon>
        <taxon>Kitasatosporales</taxon>
        <taxon>Streptomycetaceae</taxon>
        <taxon>Peterkaempfera</taxon>
    </lineage>
</organism>
<name>A0A345T070_9ACTN</name>
<dbReference type="Proteomes" id="UP000249340">
    <property type="component" value="Chromosome"/>
</dbReference>
<feature type="domain" description="Lipoyl-binding" evidence="2">
    <location>
        <begin position="1"/>
        <end position="71"/>
    </location>
</feature>
<dbReference type="PANTHER" id="PTHR45266">
    <property type="entry name" value="OXALOACETATE DECARBOXYLASE ALPHA CHAIN"/>
    <property type="match status" value="1"/>
</dbReference>
<dbReference type="InterPro" id="IPR050709">
    <property type="entry name" value="Biotin_Carboxyl_Carrier/Decarb"/>
</dbReference>
<dbReference type="PROSITE" id="PS00188">
    <property type="entry name" value="BIOTIN"/>
    <property type="match status" value="1"/>
</dbReference>
<dbReference type="Pfam" id="PF00364">
    <property type="entry name" value="Biotin_lipoyl"/>
    <property type="match status" value="1"/>
</dbReference>
<dbReference type="InterPro" id="IPR011053">
    <property type="entry name" value="Single_hybrid_motif"/>
</dbReference>
<proteinExistence type="predicted"/>
<dbReference type="NCBIfam" id="NF004547">
    <property type="entry name" value="PRK05889.1"/>
    <property type="match status" value="1"/>
</dbReference>
<dbReference type="InterPro" id="IPR001882">
    <property type="entry name" value="Biotin_BS"/>
</dbReference>
<protein>
    <submittedName>
        <fullName evidence="3">Biotin/lipoyl-binding carrier protein</fullName>
    </submittedName>
</protein>
<dbReference type="KEGG" id="stri:C7M71_020135"/>
<dbReference type="AlphaFoldDB" id="A0A345T070"/>